<dbReference type="PROSITE" id="PS50999">
    <property type="entry name" value="COX2_TM"/>
    <property type="match status" value="1"/>
</dbReference>
<feature type="transmembrane region" description="Helical" evidence="16">
    <location>
        <begin position="48"/>
        <end position="69"/>
    </location>
</feature>
<dbReference type="InterPro" id="IPR036257">
    <property type="entry name" value="Cyt_c_oxidase_su2_TM_sf"/>
</dbReference>
<keyword evidence="5 15" id="KW-0679">Respiratory chain</keyword>
<dbReference type="GO" id="GO:0005507">
    <property type="term" value="F:copper ion binding"/>
    <property type="evidence" value="ECO:0007669"/>
    <property type="project" value="InterPro"/>
</dbReference>
<evidence type="ECO:0000256" key="6">
    <source>
        <dbReference type="ARBA" id="ARBA00022692"/>
    </source>
</evidence>
<dbReference type="RefSeq" id="YP_009912617.1">
    <property type="nucleotide sequence ID" value="NC_050050.1"/>
</dbReference>
<dbReference type="SUPFAM" id="SSF49503">
    <property type="entry name" value="Cupredoxins"/>
    <property type="match status" value="1"/>
</dbReference>
<evidence type="ECO:0000256" key="3">
    <source>
        <dbReference type="ARBA" id="ARBA00015946"/>
    </source>
</evidence>
<dbReference type="PROSITE" id="PS50857">
    <property type="entry name" value="COX2_CUA"/>
    <property type="match status" value="1"/>
</dbReference>
<keyword evidence="11 16" id="KW-1133">Transmembrane helix</keyword>
<evidence type="ECO:0000256" key="14">
    <source>
        <dbReference type="ARBA" id="ARBA00049512"/>
    </source>
</evidence>
<dbReference type="PANTHER" id="PTHR22888">
    <property type="entry name" value="CYTOCHROME C OXIDASE, SUBUNIT II"/>
    <property type="match status" value="1"/>
</dbReference>
<dbReference type="Pfam" id="PF00116">
    <property type="entry name" value="COX2"/>
    <property type="match status" value="1"/>
</dbReference>
<evidence type="ECO:0000256" key="16">
    <source>
        <dbReference type="SAM" id="Phobius"/>
    </source>
</evidence>
<keyword evidence="15 19" id="KW-0496">Mitochondrion</keyword>
<dbReference type="GO" id="GO:0004129">
    <property type="term" value="F:cytochrome-c oxidase activity"/>
    <property type="evidence" value="ECO:0007669"/>
    <property type="project" value="UniProtKB-EC"/>
</dbReference>
<keyword evidence="15" id="KW-0999">Mitochondrion inner membrane</keyword>
<comment type="cofactor">
    <cofactor evidence="15">
        <name>Cu cation</name>
        <dbReference type="ChEBI" id="CHEBI:23378"/>
    </cofactor>
    <text evidence="15">Binds a copper A center.</text>
</comment>
<dbReference type="InterPro" id="IPR045187">
    <property type="entry name" value="CcO_II"/>
</dbReference>
<evidence type="ECO:0000256" key="11">
    <source>
        <dbReference type="ARBA" id="ARBA00022989"/>
    </source>
</evidence>
<organism evidence="19">
    <name type="scientific">Obrimoposthia wandeli</name>
    <dbReference type="NCBI Taxonomy" id="2136291"/>
    <lineage>
        <taxon>Eukaryota</taxon>
        <taxon>Metazoa</taxon>
        <taxon>Spiralia</taxon>
        <taxon>Lophotrochozoa</taxon>
        <taxon>Platyhelminthes</taxon>
        <taxon>Rhabditophora</taxon>
        <taxon>Seriata</taxon>
        <taxon>Tricladida</taxon>
        <taxon>Maricola</taxon>
        <taxon>Bdellouroidea</taxon>
        <taxon>Uteriporidae</taxon>
        <taxon>Ectoplaninae</taxon>
        <taxon>Obrimoposthia</taxon>
    </lineage>
</organism>
<dbReference type="AlphaFoldDB" id="A0A7D6C6L2"/>
<gene>
    <name evidence="19" type="primary">Cox2</name>
</gene>
<dbReference type="GO" id="GO:0042773">
    <property type="term" value="P:ATP synthesis coupled electron transport"/>
    <property type="evidence" value="ECO:0007669"/>
    <property type="project" value="TreeGrafter"/>
</dbReference>
<keyword evidence="10 15" id="KW-0249">Electron transport</keyword>
<keyword evidence="9" id="KW-1278">Translocase</keyword>
<evidence type="ECO:0000313" key="19">
    <source>
        <dbReference type="EMBL" id="QLJ92323.1"/>
    </source>
</evidence>
<keyword evidence="12 15" id="KW-0186">Copper</keyword>
<evidence type="ECO:0000256" key="13">
    <source>
        <dbReference type="ARBA" id="ARBA00023136"/>
    </source>
</evidence>
<dbReference type="InterPro" id="IPR001505">
    <property type="entry name" value="Copper_CuA"/>
</dbReference>
<geneLocation type="mitochondrion" evidence="19"/>
<sequence length="197" mass="21932">MGYIDSFHDHGMFVVVLIAFLVLVLIVAYFFISYFYLDYIEDSGVEVVWTVLPGIILLSLAIPSLRLLYLTDFPSIENPVFTLKCTGYQWYWGYGVISSDSTLEYDSYMSNVSSLVNLGVDNSINLPFDGSLVRLLVGSNDVIHSFAIPQLGVKLDGVPGRLNQSFFSLNNYGSFYGQCSEICGANHSFMPINLNIA</sequence>
<evidence type="ECO:0000256" key="2">
    <source>
        <dbReference type="ARBA" id="ARBA00007866"/>
    </source>
</evidence>
<dbReference type="PANTHER" id="PTHR22888:SF9">
    <property type="entry name" value="CYTOCHROME C OXIDASE SUBUNIT 2"/>
    <property type="match status" value="1"/>
</dbReference>
<evidence type="ECO:0000256" key="8">
    <source>
        <dbReference type="ARBA" id="ARBA00022842"/>
    </source>
</evidence>
<dbReference type="GeneID" id="58117558"/>
<name>A0A7D6C6L2_9PLAT</name>
<keyword evidence="8" id="KW-0460">Magnesium</keyword>
<evidence type="ECO:0000259" key="17">
    <source>
        <dbReference type="PROSITE" id="PS50857"/>
    </source>
</evidence>
<dbReference type="SUPFAM" id="SSF81464">
    <property type="entry name" value="Cytochrome c oxidase subunit II-like, transmembrane region"/>
    <property type="match status" value="1"/>
</dbReference>
<dbReference type="Gene3D" id="1.10.287.90">
    <property type="match status" value="1"/>
</dbReference>
<dbReference type="Gene3D" id="2.60.40.420">
    <property type="entry name" value="Cupredoxins - blue copper proteins"/>
    <property type="match status" value="1"/>
</dbReference>
<dbReference type="InterPro" id="IPR011759">
    <property type="entry name" value="Cyt_c_oxidase_su2_TM_dom"/>
</dbReference>
<comment type="catalytic activity">
    <reaction evidence="14">
        <text>4 Fe(II)-[cytochrome c] + O2 + 8 H(+)(in) = 4 Fe(III)-[cytochrome c] + 2 H2O + 4 H(+)(out)</text>
        <dbReference type="Rhea" id="RHEA:11436"/>
        <dbReference type="Rhea" id="RHEA-COMP:10350"/>
        <dbReference type="Rhea" id="RHEA-COMP:14399"/>
        <dbReference type="ChEBI" id="CHEBI:15377"/>
        <dbReference type="ChEBI" id="CHEBI:15378"/>
        <dbReference type="ChEBI" id="CHEBI:15379"/>
        <dbReference type="ChEBI" id="CHEBI:29033"/>
        <dbReference type="ChEBI" id="CHEBI:29034"/>
        <dbReference type="EC" id="7.1.1.9"/>
    </reaction>
    <physiologicalReaction direction="left-to-right" evidence="14">
        <dbReference type="Rhea" id="RHEA:11437"/>
    </physiologicalReaction>
</comment>
<evidence type="ECO:0000256" key="12">
    <source>
        <dbReference type="ARBA" id="ARBA00023008"/>
    </source>
</evidence>
<dbReference type="PROSITE" id="PS00078">
    <property type="entry name" value="COX2"/>
    <property type="match status" value="1"/>
</dbReference>
<comment type="similarity">
    <text evidence="2 15">Belongs to the cytochrome c oxidase subunit 2 family.</text>
</comment>
<dbReference type="GO" id="GO:0005743">
    <property type="term" value="C:mitochondrial inner membrane"/>
    <property type="evidence" value="ECO:0007669"/>
    <property type="project" value="UniProtKB-SubCell"/>
</dbReference>
<evidence type="ECO:0000256" key="4">
    <source>
        <dbReference type="ARBA" id="ARBA00022448"/>
    </source>
</evidence>
<keyword evidence="7 15" id="KW-0479">Metal-binding</keyword>
<keyword evidence="13 15" id="KW-0472">Membrane</keyword>
<comment type="subcellular location">
    <subcellularLocation>
        <location evidence="1">Membrane</location>
        <topology evidence="1">Multi-pass membrane protein</topology>
    </subcellularLocation>
    <subcellularLocation>
        <location evidence="15">Mitochondrion inner membrane</location>
        <topology evidence="15">Multi-pass membrane protein</topology>
    </subcellularLocation>
</comment>
<evidence type="ECO:0000256" key="15">
    <source>
        <dbReference type="RuleBase" id="RU000457"/>
    </source>
</evidence>
<feature type="domain" description="Cytochrome oxidase subunit II copper A binding" evidence="17">
    <location>
        <begin position="78"/>
        <end position="197"/>
    </location>
</feature>
<evidence type="ECO:0000259" key="18">
    <source>
        <dbReference type="PROSITE" id="PS50999"/>
    </source>
</evidence>
<evidence type="ECO:0000256" key="7">
    <source>
        <dbReference type="ARBA" id="ARBA00022723"/>
    </source>
</evidence>
<protein>
    <recommendedName>
        <fullName evidence="3 15">Cytochrome c oxidase subunit 2</fullName>
    </recommendedName>
</protein>
<evidence type="ECO:0000256" key="9">
    <source>
        <dbReference type="ARBA" id="ARBA00022967"/>
    </source>
</evidence>
<keyword evidence="6 15" id="KW-0812">Transmembrane</keyword>
<keyword evidence="4 15" id="KW-0813">Transport</keyword>
<dbReference type="EMBL" id="MK962607">
    <property type="protein sequence ID" value="QLJ92323.1"/>
    <property type="molecule type" value="Genomic_DNA"/>
</dbReference>
<comment type="function">
    <text evidence="15">Component of the cytochrome c oxidase, the last enzyme in the mitochondrial electron transport chain which drives oxidative phosphorylation. The respiratory chain contains 3 multisubunit complexes succinate dehydrogenase (complex II, CII), ubiquinol-cytochrome c oxidoreductase (cytochrome b-c1 complex, complex III, CIII) and cytochrome c oxidase (complex IV, CIV), that cooperate to transfer electrons derived from NADH and succinate to molecular oxygen, creating an electrochemical gradient over the inner membrane that drives transmembrane transport and the ATP synthase. Cytochrome c oxidase is the component of the respiratory chain that catalyzes the reduction of oxygen to water. Electrons originating from reduced cytochrome c in the intermembrane space (IMS) are transferred via the dinuclear copper A center (CU(A)) of subunit 2 and heme A of subunit 1 to the active site in subunit 1, a binuclear center (BNC) formed by heme A3 and copper B (CU(B)). The BNC reduces molecular oxygen to 2 water molecules using 4 electrons from cytochrome c in the IMS and 4 protons from the mitochondrial matrix.</text>
</comment>
<feature type="domain" description="Cytochrome oxidase subunit II transmembrane region profile" evidence="18">
    <location>
        <begin position="1"/>
        <end position="75"/>
    </location>
</feature>
<dbReference type="PRINTS" id="PR01166">
    <property type="entry name" value="CYCOXIDASEII"/>
</dbReference>
<proteinExistence type="inferred from homology"/>
<reference evidence="19" key="1">
    <citation type="submission" date="2019-05" db="EMBL/GenBank/DDBJ databases">
        <title>The complete mitochondrial genome of the Antarctic triclad, Obrimoposthia wandeli (Platyhelminthes, Tricladida, Maricola).</title>
        <authorList>
            <person name="Yang H.-M."/>
            <person name="Ji S.-J."/>
            <person name="Kim S."/>
            <person name="Min G.-S."/>
        </authorList>
    </citation>
    <scope>NUCLEOTIDE SEQUENCE</scope>
</reference>
<evidence type="ECO:0000256" key="1">
    <source>
        <dbReference type="ARBA" id="ARBA00004141"/>
    </source>
</evidence>
<dbReference type="Pfam" id="PF02790">
    <property type="entry name" value="COX2_TM"/>
    <property type="match status" value="1"/>
</dbReference>
<evidence type="ECO:0000256" key="5">
    <source>
        <dbReference type="ARBA" id="ARBA00022660"/>
    </source>
</evidence>
<dbReference type="InterPro" id="IPR002429">
    <property type="entry name" value="CcO_II-like_C"/>
</dbReference>
<evidence type="ECO:0000256" key="10">
    <source>
        <dbReference type="ARBA" id="ARBA00022982"/>
    </source>
</evidence>
<accession>A0A7D6C6L2</accession>
<dbReference type="InterPro" id="IPR008972">
    <property type="entry name" value="Cupredoxin"/>
</dbReference>
<feature type="transmembrane region" description="Helical" evidence="16">
    <location>
        <begin position="12"/>
        <end position="36"/>
    </location>
</feature>